<evidence type="ECO:0000256" key="1">
    <source>
        <dbReference type="SAM" id="MobiDB-lite"/>
    </source>
</evidence>
<accession>A0A9P7E5R6</accession>
<gene>
    <name evidence="2" type="ORF">BJ212DRAFT_1301647</name>
</gene>
<protein>
    <submittedName>
        <fullName evidence="2">Uncharacterized protein</fullName>
    </submittedName>
</protein>
<keyword evidence="3" id="KW-1185">Reference proteome</keyword>
<feature type="region of interest" description="Disordered" evidence="1">
    <location>
        <begin position="35"/>
        <end position="71"/>
    </location>
</feature>
<dbReference type="RefSeq" id="XP_041190398.1">
    <property type="nucleotide sequence ID" value="XM_041333156.1"/>
</dbReference>
<dbReference type="EMBL" id="JABBWG010000027">
    <property type="protein sequence ID" value="KAG1812116.1"/>
    <property type="molecule type" value="Genomic_DNA"/>
</dbReference>
<reference evidence="2" key="1">
    <citation type="journal article" date="2020" name="New Phytol.">
        <title>Comparative genomics reveals dynamic genome evolution in host specialist ectomycorrhizal fungi.</title>
        <authorList>
            <person name="Lofgren L.A."/>
            <person name="Nguyen N.H."/>
            <person name="Vilgalys R."/>
            <person name="Ruytinx J."/>
            <person name="Liao H.L."/>
            <person name="Branco S."/>
            <person name="Kuo A."/>
            <person name="LaButti K."/>
            <person name="Lipzen A."/>
            <person name="Andreopoulos W."/>
            <person name="Pangilinan J."/>
            <person name="Riley R."/>
            <person name="Hundley H."/>
            <person name="Na H."/>
            <person name="Barry K."/>
            <person name="Grigoriev I.V."/>
            <person name="Stajich J.E."/>
            <person name="Kennedy P.G."/>
        </authorList>
    </citation>
    <scope>NUCLEOTIDE SEQUENCE</scope>
    <source>
        <strain evidence="2">MN1</strain>
    </source>
</reference>
<sequence length="325" mass="37166">MQDTEKLLRPRTAAGKAVTNVWSKMNWEDWTAETAVTSSQLDAPGTSSQNTTTPSSESSLSSLKDDERDNNVPFPELEVLELEVLELDLEIPWPEFKPRPRHSKTEPLSSVTAAPDYELGKFFELAFNTHPKVIMPMETPQIFHAMRQQSITANGDKLEVFGDYLGTSSQAEAWFQVLPIMNRAMWILFVTAFEACWPPVKIAEKTKAEYEKELLDHKLQHTEVGKKTTLYDCECWMHVAWAVKTLQLATSMGITQSTLMIWQVHSTLPDIVKDLLKDEEYTDWTEFMKAVTELKGSRLVEKQEQHNQQTQELNALKTDLTRICQ</sequence>
<dbReference type="OrthoDB" id="3260975at2759"/>
<proteinExistence type="predicted"/>
<name>A0A9P7E5R6_9AGAM</name>
<organism evidence="2 3">
    <name type="scientific">Suillus subaureus</name>
    <dbReference type="NCBI Taxonomy" id="48587"/>
    <lineage>
        <taxon>Eukaryota</taxon>
        <taxon>Fungi</taxon>
        <taxon>Dikarya</taxon>
        <taxon>Basidiomycota</taxon>
        <taxon>Agaricomycotina</taxon>
        <taxon>Agaricomycetes</taxon>
        <taxon>Agaricomycetidae</taxon>
        <taxon>Boletales</taxon>
        <taxon>Suillineae</taxon>
        <taxon>Suillaceae</taxon>
        <taxon>Suillus</taxon>
    </lineage>
</organism>
<dbReference type="AlphaFoldDB" id="A0A9P7E5R6"/>
<dbReference type="GeneID" id="64627173"/>
<evidence type="ECO:0000313" key="2">
    <source>
        <dbReference type="EMBL" id="KAG1812116.1"/>
    </source>
</evidence>
<evidence type="ECO:0000313" key="3">
    <source>
        <dbReference type="Proteomes" id="UP000807769"/>
    </source>
</evidence>
<feature type="compositionally biased region" description="Polar residues" evidence="1">
    <location>
        <begin position="35"/>
        <end position="54"/>
    </location>
</feature>
<comment type="caution">
    <text evidence="2">The sequence shown here is derived from an EMBL/GenBank/DDBJ whole genome shotgun (WGS) entry which is preliminary data.</text>
</comment>
<dbReference type="Proteomes" id="UP000807769">
    <property type="component" value="Unassembled WGS sequence"/>
</dbReference>